<dbReference type="GO" id="GO:0042597">
    <property type="term" value="C:periplasmic space"/>
    <property type="evidence" value="ECO:0007669"/>
    <property type="project" value="UniProtKB-ARBA"/>
</dbReference>
<dbReference type="CDD" id="cd00995">
    <property type="entry name" value="PBP2_NikA_DppA_OppA_like"/>
    <property type="match status" value="1"/>
</dbReference>
<dbReference type="AlphaFoldDB" id="A0A6J6D6K6"/>
<dbReference type="Pfam" id="PF00496">
    <property type="entry name" value="SBP_bac_5"/>
    <property type="match status" value="1"/>
</dbReference>
<reference evidence="2" key="1">
    <citation type="submission" date="2020-05" db="EMBL/GenBank/DDBJ databases">
        <authorList>
            <person name="Chiriac C."/>
            <person name="Salcher M."/>
            <person name="Ghai R."/>
            <person name="Kavagutti S V."/>
        </authorList>
    </citation>
    <scope>NUCLEOTIDE SEQUENCE</scope>
</reference>
<dbReference type="PIRSF" id="PIRSF002741">
    <property type="entry name" value="MppA"/>
    <property type="match status" value="1"/>
</dbReference>
<dbReference type="Gene3D" id="3.40.190.10">
    <property type="entry name" value="Periplasmic binding protein-like II"/>
    <property type="match status" value="1"/>
</dbReference>
<dbReference type="Gene3D" id="3.10.105.10">
    <property type="entry name" value="Dipeptide-binding Protein, Domain 3"/>
    <property type="match status" value="1"/>
</dbReference>
<accession>A0A6J6D6K6</accession>
<protein>
    <submittedName>
        <fullName evidence="2">Unannotated protein</fullName>
    </submittedName>
</protein>
<dbReference type="InterPro" id="IPR000914">
    <property type="entry name" value="SBP_5_dom"/>
</dbReference>
<dbReference type="PANTHER" id="PTHR30290">
    <property type="entry name" value="PERIPLASMIC BINDING COMPONENT OF ABC TRANSPORTER"/>
    <property type="match status" value="1"/>
</dbReference>
<dbReference type="PANTHER" id="PTHR30290:SF83">
    <property type="entry name" value="ABC TRANSPORTER SUBSTRATE-BINDING PROTEIN"/>
    <property type="match status" value="1"/>
</dbReference>
<dbReference type="GO" id="GO:0043190">
    <property type="term" value="C:ATP-binding cassette (ABC) transporter complex"/>
    <property type="evidence" value="ECO:0007669"/>
    <property type="project" value="InterPro"/>
</dbReference>
<dbReference type="Gene3D" id="3.90.76.10">
    <property type="entry name" value="Dipeptide-binding Protein, Domain 1"/>
    <property type="match status" value="1"/>
</dbReference>
<evidence type="ECO:0000259" key="1">
    <source>
        <dbReference type="Pfam" id="PF00496"/>
    </source>
</evidence>
<dbReference type="GO" id="GO:1904680">
    <property type="term" value="F:peptide transmembrane transporter activity"/>
    <property type="evidence" value="ECO:0007669"/>
    <property type="project" value="TreeGrafter"/>
</dbReference>
<dbReference type="SUPFAM" id="SSF53850">
    <property type="entry name" value="Periplasmic binding protein-like II"/>
    <property type="match status" value="1"/>
</dbReference>
<name>A0A6J6D6K6_9ZZZZ</name>
<sequence>MKISRIGVGLVALAAATSLVLSGCAGGASGGNSAIVSTNGSEPQNPLIPTNTNETGGGKIVDSIFAGLVYYDAAGAPVNEVAESITTEDNQTYTIKIKSGWKFTNGEDVTADSFVNAWKYGALLSNAQLNSYFFDVIEGFSYDEDTELTGLTVVDPTTFTVKLSSPQSDFPLRLGYTAFFPLPQAFFDDPEAFGENPIGNGPYKLAAEGAWQHDVAIDLVANGDYNGGRKPANGGLKIVFYATEDAAYADLLSDNLDILDGIPSSALASYKTDLGDRAVDQAAAIFQSFTIPETLEHFSGEEGDLRRQAISMAINRTEITDVIFEGTREPARDFTSPVIDGWSADLPGSEVLDFNADEAKKLWAEADAIAPWTGSFQIAYNADGGHQPWVDAVANNIKNTLGIDAAGAPYATFAELRTAVTDRTITTAFRTGWQADYPALANFLGPIYQTDAGSNDGDYSNAEFDALLQKGNEATSLADANKAYQDAQVILFKELPAVPLWYGAVSGGYSTLVQNVQFGWNSVPLYYQVTKAAN</sequence>
<feature type="domain" description="Solute-binding protein family 5" evidence="1">
    <location>
        <begin position="77"/>
        <end position="453"/>
    </location>
</feature>
<dbReference type="InterPro" id="IPR039424">
    <property type="entry name" value="SBP_5"/>
</dbReference>
<dbReference type="PROSITE" id="PS51257">
    <property type="entry name" value="PROKAR_LIPOPROTEIN"/>
    <property type="match status" value="1"/>
</dbReference>
<dbReference type="InterPro" id="IPR030678">
    <property type="entry name" value="Peptide/Ni-bd"/>
</dbReference>
<evidence type="ECO:0000313" key="2">
    <source>
        <dbReference type="EMBL" id="CAB4559581.1"/>
    </source>
</evidence>
<proteinExistence type="predicted"/>
<dbReference type="GO" id="GO:0015833">
    <property type="term" value="P:peptide transport"/>
    <property type="evidence" value="ECO:0007669"/>
    <property type="project" value="TreeGrafter"/>
</dbReference>
<gene>
    <name evidence="2" type="ORF">UFOPK1591_00636</name>
</gene>
<organism evidence="2">
    <name type="scientific">freshwater metagenome</name>
    <dbReference type="NCBI Taxonomy" id="449393"/>
    <lineage>
        <taxon>unclassified sequences</taxon>
        <taxon>metagenomes</taxon>
        <taxon>ecological metagenomes</taxon>
    </lineage>
</organism>
<dbReference type="EMBL" id="CAEZTD010000037">
    <property type="protein sequence ID" value="CAB4559581.1"/>
    <property type="molecule type" value="Genomic_DNA"/>
</dbReference>